<feature type="domain" description="Response regulatory" evidence="8">
    <location>
        <begin position="3"/>
        <end position="125"/>
    </location>
</feature>
<comment type="function">
    <text evidence="6">Required for high-level post-exponential phase expression of a series of secreted proteins.</text>
</comment>
<dbReference type="PROSITE" id="PS50110">
    <property type="entry name" value="RESPONSE_REGULATORY"/>
    <property type="match status" value="1"/>
</dbReference>
<evidence type="ECO:0000313" key="10">
    <source>
        <dbReference type="EMBL" id="MBU9738662.1"/>
    </source>
</evidence>
<keyword evidence="4" id="KW-0010">Activator</keyword>
<accession>A0A949NCG3</accession>
<evidence type="ECO:0000256" key="6">
    <source>
        <dbReference type="ARBA" id="ARBA00037164"/>
    </source>
</evidence>
<comment type="function">
    <text evidence="5">May play the central regulatory role in sporulation. It may be an element of the effector pathway responsible for the activation of sporulation genes in response to nutritional stress. Spo0A may act in concert with spo0H (a sigma factor) to control the expression of some genes that are critical to the sporulation process.</text>
</comment>
<gene>
    <name evidence="10" type="ORF">KTH89_19150</name>
</gene>
<evidence type="ECO:0000256" key="7">
    <source>
        <dbReference type="PROSITE-ProRule" id="PRU00169"/>
    </source>
</evidence>
<evidence type="ECO:0000256" key="1">
    <source>
        <dbReference type="ARBA" id="ARBA00018672"/>
    </source>
</evidence>
<dbReference type="Proteomes" id="UP000712157">
    <property type="component" value="Unassembled WGS sequence"/>
</dbReference>
<name>A0A949NCG3_9FIRM</name>
<dbReference type="InterPro" id="IPR007492">
    <property type="entry name" value="LytTR_DNA-bd_dom"/>
</dbReference>
<protein>
    <recommendedName>
        <fullName evidence="1">Stage 0 sporulation protein A homolog</fullName>
    </recommendedName>
</protein>
<dbReference type="Gene3D" id="3.40.50.2300">
    <property type="match status" value="1"/>
</dbReference>
<evidence type="ECO:0000259" key="8">
    <source>
        <dbReference type="PROSITE" id="PS50110"/>
    </source>
</evidence>
<feature type="domain" description="HTH LytTR-type" evidence="9">
    <location>
        <begin position="149"/>
        <end position="235"/>
    </location>
</feature>
<keyword evidence="3" id="KW-0902">Two-component regulatory system</keyword>
<evidence type="ECO:0000313" key="11">
    <source>
        <dbReference type="Proteomes" id="UP000712157"/>
    </source>
</evidence>
<sequence length="241" mass="28015">MINMAIVDDDSDFLEELKEISEKYFISHFVEHKLSTFSKGCNLIYELQEGKKFHIYLLDIELSDGEINGLKLAEFIQAQKNANSYVIFITNHLEFALNGYELDIFRYILKEQAAEKLPQALEEIGKRMNIQSGEFYTIDKAGFREKLFYSDILYIYKEQKNAVFVTGNGTSTIRNSLSRVMTELNNDGFVYINKGVIINISRIQKINGLEIILDNGEQLYASRTHIQDVKMLVSKFWRKYI</sequence>
<dbReference type="PANTHER" id="PTHR37299">
    <property type="entry name" value="TRANSCRIPTIONAL REGULATOR-RELATED"/>
    <property type="match status" value="1"/>
</dbReference>
<keyword evidence="11" id="KW-1185">Reference proteome</keyword>
<dbReference type="EMBL" id="JAHQCW010000039">
    <property type="protein sequence ID" value="MBU9738662.1"/>
    <property type="molecule type" value="Genomic_DNA"/>
</dbReference>
<dbReference type="Pfam" id="PF04397">
    <property type="entry name" value="LytTR"/>
    <property type="match status" value="1"/>
</dbReference>
<dbReference type="SMART" id="SM00850">
    <property type="entry name" value="LytTR"/>
    <property type="match status" value="1"/>
</dbReference>
<dbReference type="Pfam" id="PF00072">
    <property type="entry name" value="Response_reg"/>
    <property type="match status" value="1"/>
</dbReference>
<dbReference type="AlphaFoldDB" id="A0A949NCG3"/>
<evidence type="ECO:0000256" key="3">
    <source>
        <dbReference type="ARBA" id="ARBA00023012"/>
    </source>
</evidence>
<evidence type="ECO:0000256" key="2">
    <source>
        <dbReference type="ARBA" id="ARBA00022490"/>
    </source>
</evidence>
<dbReference type="InterPro" id="IPR046947">
    <property type="entry name" value="LytR-like"/>
</dbReference>
<organism evidence="10 11">
    <name type="scientific">Diplocloster agilis</name>
    <dbReference type="NCBI Taxonomy" id="2850323"/>
    <lineage>
        <taxon>Bacteria</taxon>
        <taxon>Bacillati</taxon>
        <taxon>Bacillota</taxon>
        <taxon>Clostridia</taxon>
        <taxon>Lachnospirales</taxon>
        <taxon>Lachnospiraceae</taxon>
        <taxon>Diplocloster</taxon>
    </lineage>
</organism>
<evidence type="ECO:0000256" key="5">
    <source>
        <dbReference type="ARBA" id="ARBA00024867"/>
    </source>
</evidence>
<dbReference type="Gene3D" id="2.40.50.1020">
    <property type="entry name" value="LytTr DNA-binding domain"/>
    <property type="match status" value="1"/>
</dbReference>
<keyword evidence="7" id="KW-0597">Phosphoprotein</keyword>
<evidence type="ECO:0000259" key="9">
    <source>
        <dbReference type="PROSITE" id="PS50930"/>
    </source>
</evidence>
<evidence type="ECO:0000256" key="4">
    <source>
        <dbReference type="ARBA" id="ARBA00023159"/>
    </source>
</evidence>
<dbReference type="SUPFAM" id="SSF52172">
    <property type="entry name" value="CheY-like"/>
    <property type="match status" value="1"/>
</dbReference>
<keyword evidence="10" id="KW-0238">DNA-binding</keyword>
<dbReference type="GO" id="GO:0003677">
    <property type="term" value="F:DNA binding"/>
    <property type="evidence" value="ECO:0007669"/>
    <property type="project" value="UniProtKB-KW"/>
</dbReference>
<dbReference type="GO" id="GO:0000156">
    <property type="term" value="F:phosphorelay response regulator activity"/>
    <property type="evidence" value="ECO:0007669"/>
    <property type="project" value="InterPro"/>
</dbReference>
<keyword evidence="2" id="KW-0963">Cytoplasm</keyword>
<reference evidence="10" key="1">
    <citation type="submission" date="2021-06" db="EMBL/GenBank/DDBJ databases">
        <title>Description of novel taxa of the family Lachnospiraceae.</title>
        <authorList>
            <person name="Chaplin A.V."/>
            <person name="Sokolova S.R."/>
            <person name="Pikina A.P."/>
            <person name="Korzhanova M."/>
            <person name="Belova V."/>
            <person name="Korostin D."/>
            <person name="Efimov B.A."/>
        </authorList>
    </citation>
    <scope>NUCLEOTIDE SEQUENCE</scope>
    <source>
        <strain evidence="10">ASD5720</strain>
    </source>
</reference>
<feature type="modified residue" description="4-aspartylphosphate" evidence="7">
    <location>
        <position position="59"/>
    </location>
</feature>
<proteinExistence type="predicted"/>
<dbReference type="PANTHER" id="PTHR37299:SF3">
    <property type="entry name" value="STAGE 0 SPORULATION PROTEIN A HOMOLOG"/>
    <property type="match status" value="1"/>
</dbReference>
<comment type="caution">
    <text evidence="10">The sequence shown here is derived from an EMBL/GenBank/DDBJ whole genome shotgun (WGS) entry which is preliminary data.</text>
</comment>
<dbReference type="PROSITE" id="PS50930">
    <property type="entry name" value="HTH_LYTTR"/>
    <property type="match status" value="1"/>
</dbReference>
<dbReference type="RefSeq" id="WP_238722761.1">
    <property type="nucleotide sequence ID" value="NZ_JAHQCW010000039.1"/>
</dbReference>
<dbReference type="InterPro" id="IPR011006">
    <property type="entry name" value="CheY-like_superfamily"/>
</dbReference>
<dbReference type="SMART" id="SM00448">
    <property type="entry name" value="REC"/>
    <property type="match status" value="1"/>
</dbReference>
<dbReference type="InterPro" id="IPR001789">
    <property type="entry name" value="Sig_transdc_resp-reg_receiver"/>
</dbReference>